<dbReference type="PANTHER" id="PTHR30250">
    <property type="entry name" value="PST FAMILY PREDICTED COLANIC ACID TRANSPORTER"/>
    <property type="match status" value="1"/>
</dbReference>
<reference evidence="8 9" key="1">
    <citation type="submission" date="2020-11" db="EMBL/GenBank/DDBJ databases">
        <title>The Complete Genome of Pseudomonas fragi A13BB.</title>
        <authorList>
            <person name="Awolope O.K."/>
            <person name="O'Driscoll N.H."/>
            <person name="Di Salvo A."/>
            <person name="Lamb A.J."/>
        </authorList>
    </citation>
    <scope>NUCLEOTIDE SEQUENCE [LARGE SCALE GENOMIC DNA]</scope>
    <source>
        <strain evidence="8 9">A13BB</strain>
    </source>
</reference>
<keyword evidence="3 6" id="KW-0812">Transmembrane</keyword>
<accession>A0A9Q6VI47</accession>
<keyword evidence="7" id="KW-0732">Signal</keyword>
<evidence type="ECO:0000256" key="6">
    <source>
        <dbReference type="SAM" id="Phobius"/>
    </source>
</evidence>
<dbReference type="Pfam" id="PF01943">
    <property type="entry name" value="Polysacc_synt"/>
    <property type="match status" value="1"/>
</dbReference>
<feature type="transmembrane region" description="Helical" evidence="6">
    <location>
        <begin position="231"/>
        <end position="253"/>
    </location>
</feature>
<feature type="chain" id="PRO_5040175872" evidence="7">
    <location>
        <begin position="21"/>
        <end position="435"/>
    </location>
</feature>
<dbReference type="Proteomes" id="UP000594467">
    <property type="component" value="Chromosome"/>
</dbReference>
<evidence type="ECO:0000256" key="5">
    <source>
        <dbReference type="ARBA" id="ARBA00023136"/>
    </source>
</evidence>
<feature type="transmembrane region" description="Helical" evidence="6">
    <location>
        <begin position="373"/>
        <end position="391"/>
    </location>
</feature>
<dbReference type="PANTHER" id="PTHR30250:SF11">
    <property type="entry name" value="O-ANTIGEN TRANSPORTER-RELATED"/>
    <property type="match status" value="1"/>
</dbReference>
<gene>
    <name evidence="8" type="ORF">I5R27_14125</name>
</gene>
<dbReference type="InterPro" id="IPR050833">
    <property type="entry name" value="Poly_Biosynth_Transport"/>
</dbReference>
<evidence type="ECO:0000256" key="7">
    <source>
        <dbReference type="SAM" id="SignalP"/>
    </source>
</evidence>
<dbReference type="GO" id="GO:0005886">
    <property type="term" value="C:plasma membrane"/>
    <property type="evidence" value="ECO:0007669"/>
    <property type="project" value="UniProtKB-SubCell"/>
</dbReference>
<feature type="transmembrane region" description="Helical" evidence="6">
    <location>
        <begin position="12"/>
        <end position="36"/>
    </location>
</feature>
<evidence type="ECO:0000256" key="2">
    <source>
        <dbReference type="ARBA" id="ARBA00022475"/>
    </source>
</evidence>
<keyword evidence="5 6" id="KW-0472">Membrane</keyword>
<dbReference type="InterPro" id="IPR002797">
    <property type="entry name" value="Polysacc_synth"/>
</dbReference>
<feature type="transmembrane region" description="Helical" evidence="6">
    <location>
        <begin position="172"/>
        <end position="192"/>
    </location>
</feature>
<feature type="transmembrane region" description="Helical" evidence="6">
    <location>
        <begin position="340"/>
        <end position="361"/>
    </location>
</feature>
<proteinExistence type="predicted"/>
<keyword evidence="4 6" id="KW-1133">Transmembrane helix</keyword>
<feature type="transmembrane region" description="Helical" evidence="6">
    <location>
        <begin position="42"/>
        <end position="66"/>
    </location>
</feature>
<dbReference type="RefSeq" id="WP_196882336.1">
    <property type="nucleotide sequence ID" value="NZ_CP065202.1"/>
</dbReference>
<evidence type="ECO:0000313" key="8">
    <source>
        <dbReference type="EMBL" id="QPL29985.1"/>
    </source>
</evidence>
<dbReference type="EMBL" id="CP065202">
    <property type="protein sequence ID" value="QPL29985.1"/>
    <property type="molecule type" value="Genomic_DNA"/>
</dbReference>
<keyword evidence="2" id="KW-1003">Cell membrane</keyword>
<sequence>MNIKKSLKALSSLWAGSIMAAFLAFLTQVMVARILGPSEYGVLSSALSAATLIAPLAGFGIPQLWLKIFGVEGWAGIRWIPASFKFIKISSTLTIILLITWALAIQHNTETKIILFVLTFHVAHQLFTEITSSKLQLEERYQLLSMIQIIPHGLRLLGISTMYLISPLSVDAITVSLIYAGVAIPTVIFGMIEMSKMKGRSFSLKGHPPQNSSDCLSRPSLYKVFVDSLPFGMAATFHLVMFQINIILISYIATPKEAGIYNVAFAIMTAVYLTPSVIYQKFLLPKIHRWSTHDRVRFVEVYKKGNLAMLLLGISAMLCVLVFAPWAVPVLFGEKYLDAIPVLQILSICAPLRFLACSVGVTLVTQEHMKSKVYLMGVAALFNTLASIVFIKHMNLTGAAIATVLSDLLLLSLYYFFAQKYVFGHTHNHSTEKLT</sequence>
<evidence type="ECO:0000256" key="4">
    <source>
        <dbReference type="ARBA" id="ARBA00022989"/>
    </source>
</evidence>
<evidence type="ECO:0000256" key="3">
    <source>
        <dbReference type="ARBA" id="ARBA00022692"/>
    </source>
</evidence>
<feature type="transmembrane region" description="Helical" evidence="6">
    <location>
        <begin position="259"/>
        <end position="279"/>
    </location>
</feature>
<feature type="transmembrane region" description="Helical" evidence="6">
    <location>
        <begin position="397"/>
        <end position="417"/>
    </location>
</feature>
<evidence type="ECO:0000313" key="9">
    <source>
        <dbReference type="Proteomes" id="UP000594467"/>
    </source>
</evidence>
<dbReference type="AlphaFoldDB" id="A0A9Q6VI47"/>
<name>A0A9Q6VI47_PSEFR</name>
<feature type="transmembrane region" description="Helical" evidence="6">
    <location>
        <begin position="86"/>
        <end position="107"/>
    </location>
</feature>
<feature type="transmembrane region" description="Helical" evidence="6">
    <location>
        <begin position="307"/>
        <end position="328"/>
    </location>
</feature>
<comment type="subcellular location">
    <subcellularLocation>
        <location evidence="1">Cell membrane</location>
        <topology evidence="1">Multi-pass membrane protein</topology>
    </subcellularLocation>
</comment>
<organism evidence="8 9">
    <name type="scientific">Pseudomonas fragi</name>
    <dbReference type="NCBI Taxonomy" id="296"/>
    <lineage>
        <taxon>Bacteria</taxon>
        <taxon>Pseudomonadati</taxon>
        <taxon>Pseudomonadota</taxon>
        <taxon>Gammaproteobacteria</taxon>
        <taxon>Pseudomonadales</taxon>
        <taxon>Pseudomonadaceae</taxon>
        <taxon>Pseudomonas</taxon>
    </lineage>
</organism>
<evidence type="ECO:0000256" key="1">
    <source>
        <dbReference type="ARBA" id="ARBA00004651"/>
    </source>
</evidence>
<feature type="signal peptide" evidence="7">
    <location>
        <begin position="1"/>
        <end position="20"/>
    </location>
</feature>
<protein>
    <submittedName>
        <fullName evidence="8">Oligosaccharide flippase family protein</fullName>
    </submittedName>
</protein>